<organism evidence="1 2">
    <name type="scientific">Idiomarina zobellii</name>
    <dbReference type="NCBI Taxonomy" id="86103"/>
    <lineage>
        <taxon>Bacteria</taxon>
        <taxon>Pseudomonadati</taxon>
        <taxon>Pseudomonadota</taxon>
        <taxon>Gammaproteobacteria</taxon>
        <taxon>Alteromonadales</taxon>
        <taxon>Idiomarinaceae</taxon>
        <taxon>Idiomarina</taxon>
    </lineage>
</organism>
<evidence type="ECO:0000313" key="2">
    <source>
        <dbReference type="Proteomes" id="UP000053030"/>
    </source>
</evidence>
<proteinExistence type="predicted"/>
<protein>
    <submittedName>
        <fullName evidence="1">Uncharacterized protein</fullName>
    </submittedName>
</protein>
<reference evidence="1 2" key="1">
    <citation type="submission" date="2015-08" db="EMBL/GenBank/DDBJ databases">
        <title>Genome sequencing and assembly of the deep-sea bacterium Idiomarina zobellii.</title>
        <authorList>
            <person name="Mithoefer S.D."/>
            <person name="Rheaume B.A."/>
            <person name="MacLea K.S."/>
        </authorList>
    </citation>
    <scope>NUCLEOTIDE SEQUENCE [LARGE SCALE GENOMIC DNA]</scope>
    <source>
        <strain evidence="1 2">KMM 231</strain>
    </source>
</reference>
<dbReference type="AlphaFoldDB" id="A0A837NHB5"/>
<keyword evidence="2" id="KW-1185">Reference proteome</keyword>
<evidence type="ECO:0000313" key="1">
    <source>
        <dbReference type="EMBL" id="KPD23645.1"/>
    </source>
</evidence>
<dbReference type="EMBL" id="LHSG01000007">
    <property type="protein sequence ID" value="KPD23645.1"/>
    <property type="molecule type" value="Genomic_DNA"/>
</dbReference>
<comment type="caution">
    <text evidence="1">The sequence shown here is derived from an EMBL/GenBank/DDBJ whole genome shotgun (WGS) entry which is preliminary data.</text>
</comment>
<dbReference type="Proteomes" id="UP000053030">
    <property type="component" value="Unassembled WGS sequence"/>
</dbReference>
<gene>
    <name evidence="1" type="ORF">AFK76_08240</name>
</gene>
<sequence length="62" mass="7118">MGNIPYQPNEVVLHTDTSLLPQKKRAWASWNYLLRTDEGAEQQPSSVTYLVKSRFILVKNKG</sequence>
<name>A0A837NHB5_9GAMM</name>
<accession>A0A837NHB5</accession>